<dbReference type="EMBL" id="JAGGMS010000001">
    <property type="protein sequence ID" value="MBP2182617.1"/>
    <property type="molecule type" value="Genomic_DNA"/>
</dbReference>
<feature type="chain" id="PRO_5046660125" description="Lysyl oxidase" evidence="1">
    <location>
        <begin position="26"/>
        <end position="311"/>
    </location>
</feature>
<dbReference type="InterPro" id="IPR001695">
    <property type="entry name" value="Lysyl_oxidase"/>
</dbReference>
<evidence type="ECO:0000313" key="2">
    <source>
        <dbReference type="EMBL" id="MBP2182617.1"/>
    </source>
</evidence>
<gene>
    <name evidence="2" type="ORF">JOM49_004143</name>
</gene>
<keyword evidence="3" id="KW-1185">Reference proteome</keyword>
<organism evidence="2 3">
    <name type="scientific">Amycolatopsis magusensis</name>
    <dbReference type="NCBI Taxonomy" id="882444"/>
    <lineage>
        <taxon>Bacteria</taxon>
        <taxon>Bacillati</taxon>
        <taxon>Actinomycetota</taxon>
        <taxon>Actinomycetes</taxon>
        <taxon>Pseudonocardiales</taxon>
        <taxon>Pseudonocardiaceae</taxon>
        <taxon>Amycolatopsis</taxon>
    </lineage>
</organism>
<dbReference type="RefSeq" id="WP_209665900.1">
    <property type="nucleotide sequence ID" value="NZ_JAGGMS010000001.1"/>
</dbReference>
<evidence type="ECO:0008006" key="4">
    <source>
        <dbReference type="Google" id="ProtNLM"/>
    </source>
</evidence>
<evidence type="ECO:0000256" key="1">
    <source>
        <dbReference type="SAM" id="SignalP"/>
    </source>
</evidence>
<evidence type="ECO:0000313" key="3">
    <source>
        <dbReference type="Proteomes" id="UP000741013"/>
    </source>
</evidence>
<name>A0ABS4PT56_9PSEU</name>
<protein>
    <recommendedName>
        <fullName evidence="4">Lysyl oxidase</fullName>
    </recommendedName>
</protein>
<feature type="signal peptide" evidence="1">
    <location>
        <begin position="1"/>
        <end position="25"/>
    </location>
</feature>
<keyword evidence="1" id="KW-0732">Signal</keyword>
<proteinExistence type="predicted"/>
<dbReference type="Proteomes" id="UP000741013">
    <property type="component" value="Unassembled WGS sequence"/>
</dbReference>
<sequence>MLRKYAALASVMLVTAITVSVPSPAATGFLLPDLRQAPPGCAGGFGGDPVTCTDWDVCLVIDPDKPGGTCVPGGLAHAARLRFTSSEDNIGEGPLLLYGHRDNTGQDKMSVRQALRTKDGWIPPDYSSAQRPTDAFTYYEPARDHRHWHLMNFEHFALVSKQGTVVVRDRKNGFCLGDRYRVPDADRLGRVPGDSGPDGELAKRLRDNMCGHHEPSALEVVEGISVGSGDDYKYTVDYQWLDITGVASGVYDLVNTVNSDRTLAELDYGNNASSVAVSIQWPSGPPTPNQKIGTAPVVEFLRSCPGRPRCA</sequence>
<reference evidence="2 3" key="1">
    <citation type="submission" date="2021-03" db="EMBL/GenBank/DDBJ databases">
        <title>Sequencing the genomes of 1000 actinobacteria strains.</title>
        <authorList>
            <person name="Klenk H.-P."/>
        </authorList>
    </citation>
    <scope>NUCLEOTIDE SEQUENCE [LARGE SCALE GENOMIC DNA]</scope>
    <source>
        <strain evidence="2 3">DSM 45510</strain>
    </source>
</reference>
<accession>A0ABS4PT56</accession>
<dbReference type="Pfam" id="PF01186">
    <property type="entry name" value="Lysyl_oxidase"/>
    <property type="match status" value="1"/>
</dbReference>
<comment type="caution">
    <text evidence="2">The sequence shown here is derived from an EMBL/GenBank/DDBJ whole genome shotgun (WGS) entry which is preliminary data.</text>
</comment>